<comment type="caution">
    <text evidence="1">The sequence shown here is derived from an EMBL/GenBank/DDBJ whole genome shotgun (WGS) entry which is preliminary data.</text>
</comment>
<reference evidence="1 2" key="1">
    <citation type="journal article" date="2020" name="ISME J.">
        <title>Uncovering the hidden diversity of litter-decomposition mechanisms in mushroom-forming fungi.</title>
        <authorList>
            <person name="Floudas D."/>
            <person name="Bentzer J."/>
            <person name="Ahren D."/>
            <person name="Johansson T."/>
            <person name="Persson P."/>
            <person name="Tunlid A."/>
        </authorList>
    </citation>
    <scope>NUCLEOTIDE SEQUENCE [LARGE SCALE GENOMIC DNA]</scope>
    <source>
        <strain evidence="1 2">CBS 146.42</strain>
    </source>
</reference>
<sequence>MENLSAREILQPMTNSLEVIGQNFELLENQSSRLKALDSLPEDGHYEVQKLREGFQSHRASIEEEVLELKAIAAKIQPEVEALLRGEIRSQVKATIQEQIKQEVKNQITSYIPVPLEEQIADTKKRLNDARIALANSEARAQNAAVDINSEYEPLAPVLTDSGNKSAFYPADLGSLFSYDGEYQALLFQLR</sequence>
<evidence type="ECO:0000313" key="1">
    <source>
        <dbReference type="EMBL" id="KAF5354637.1"/>
    </source>
</evidence>
<organism evidence="1 2">
    <name type="scientific">Leucocoprinus leucothites</name>
    <dbReference type="NCBI Taxonomy" id="201217"/>
    <lineage>
        <taxon>Eukaryota</taxon>
        <taxon>Fungi</taxon>
        <taxon>Dikarya</taxon>
        <taxon>Basidiomycota</taxon>
        <taxon>Agaricomycotina</taxon>
        <taxon>Agaricomycetes</taxon>
        <taxon>Agaricomycetidae</taxon>
        <taxon>Agaricales</taxon>
        <taxon>Agaricineae</taxon>
        <taxon>Agaricaceae</taxon>
        <taxon>Leucocoprinus</taxon>
    </lineage>
</organism>
<dbReference type="EMBL" id="JAACJO010000008">
    <property type="protein sequence ID" value="KAF5354637.1"/>
    <property type="molecule type" value="Genomic_DNA"/>
</dbReference>
<dbReference type="OrthoDB" id="3181072at2759"/>
<accession>A0A8H5D9B1</accession>
<evidence type="ECO:0000313" key="2">
    <source>
        <dbReference type="Proteomes" id="UP000559027"/>
    </source>
</evidence>
<proteinExistence type="predicted"/>
<keyword evidence="2" id="KW-1185">Reference proteome</keyword>
<gene>
    <name evidence="1" type="ORF">D9756_005434</name>
</gene>
<name>A0A8H5D9B1_9AGAR</name>
<protein>
    <submittedName>
        <fullName evidence="1">Uncharacterized protein</fullName>
    </submittedName>
</protein>
<dbReference type="AlphaFoldDB" id="A0A8H5D9B1"/>
<dbReference type="Proteomes" id="UP000559027">
    <property type="component" value="Unassembled WGS sequence"/>
</dbReference>